<dbReference type="AlphaFoldDB" id="A0A165MJT5"/>
<keyword evidence="2" id="KW-1185">Reference proteome</keyword>
<dbReference type="EMBL" id="KV425683">
    <property type="protein sequence ID" value="KZT18423.1"/>
    <property type="molecule type" value="Genomic_DNA"/>
</dbReference>
<evidence type="ECO:0000313" key="2">
    <source>
        <dbReference type="Proteomes" id="UP000076761"/>
    </source>
</evidence>
<dbReference type="Proteomes" id="UP000076761">
    <property type="component" value="Unassembled WGS sequence"/>
</dbReference>
<proteinExistence type="predicted"/>
<dbReference type="InParanoid" id="A0A165MJT5"/>
<gene>
    <name evidence="1" type="ORF">NEOLEDRAFT_1152621</name>
</gene>
<evidence type="ECO:0000313" key="1">
    <source>
        <dbReference type="EMBL" id="KZT18423.1"/>
    </source>
</evidence>
<name>A0A165MJT5_9AGAM</name>
<accession>A0A165MJT5</accession>
<reference evidence="1 2" key="1">
    <citation type="journal article" date="2016" name="Mol. Biol. Evol.">
        <title>Comparative Genomics of Early-Diverging Mushroom-Forming Fungi Provides Insights into the Origins of Lignocellulose Decay Capabilities.</title>
        <authorList>
            <person name="Nagy L.G."/>
            <person name="Riley R."/>
            <person name="Tritt A."/>
            <person name="Adam C."/>
            <person name="Daum C."/>
            <person name="Floudas D."/>
            <person name="Sun H."/>
            <person name="Yadav J.S."/>
            <person name="Pangilinan J."/>
            <person name="Larsson K.H."/>
            <person name="Matsuura K."/>
            <person name="Barry K."/>
            <person name="Labutti K."/>
            <person name="Kuo R."/>
            <person name="Ohm R.A."/>
            <person name="Bhattacharya S.S."/>
            <person name="Shirouzu T."/>
            <person name="Yoshinaga Y."/>
            <person name="Martin F.M."/>
            <person name="Grigoriev I.V."/>
            <person name="Hibbett D.S."/>
        </authorList>
    </citation>
    <scope>NUCLEOTIDE SEQUENCE [LARGE SCALE GENOMIC DNA]</scope>
    <source>
        <strain evidence="1 2">HHB14362 ss-1</strain>
    </source>
</reference>
<organism evidence="1 2">
    <name type="scientific">Neolentinus lepideus HHB14362 ss-1</name>
    <dbReference type="NCBI Taxonomy" id="1314782"/>
    <lineage>
        <taxon>Eukaryota</taxon>
        <taxon>Fungi</taxon>
        <taxon>Dikarya</taxon>
        <taxon>Basidiomycota</taxon>
        <taxon>Agaricomycotina</taxon>
        <taxon>Agaricomycetes</taxon>
        <taxon>Gloeophyllales</taxon>
        <taxon>Gloeophyllaceae</taxon>
        <taxon>Neolentinus</taxon>
    </lineage>
</organism>
<protein>
    <submittedName>
        <fullName evidence="1">Uncharacterized protein</fullName>
    </submittedName>
</protein>
<sequence>MSETPACIVIPDYDWDYLCDWCATGKSVAVYSELDHEEEEAPLVLISYVEACDRNGRSFQKEVFAHWDCVPCFDRVFYIKPEFRCSINVSLQKSHLKNLSLKELDDDDDINYVFIGLEWSRDGRTIGYPIKSMEQRLDEMEVWRGRAIIAYHRKREYRALPWPPKE</sequence>